<reference evidence="4 5" key="1">
    <citation type="submission" date="2017-11" db="EMBL/GenBank/DDBJ databases">
        <title>Comparitive Functional Genomics of Dry Heat Resistant strains isolated from the Viking Spacecraft.</title>
        <authorList>
            <person name="Seuylemezian A."/>
            <person name="Cooper K."/>
            <person name="Vaishampayan P."/>
        </authorList>
    </citation>
    <scope>NUCLEOTIDE SEQUENCE [LARGE SCALE GENOMIC DNA]</scope>
    <source>
        <strain evidence="4 5">V32-6</strain>
    </source>
</reference>
<dbReference type="Pfam" id="PF13411">
    <property type="entry name" value="MerR_1"/>
    <property type="match status" value="1"/>
</dbReference>
<evidence type="ECO:0000256" key="2">
    <source>
        <dbReference type="SAM" id="Coils"/>
    </source>
</evidence>
<dbReference type="GO" id="GO:0003677">
    <property type="term" value="F:DNA binding"/>
    <property type="evidence" value="ECO:0007669"/>
    <property type="project" value="UniProtKB-KW"/>
</dbReference>
<proteinExistence type="predicted"/>
<name>A0A2N5HA83_9BACI</name>
<dbReference type="SMART" id="SM00422">
    <property type="entry name" value="HTH_MERR"/>
    <property type="match status" value="1"/>
</dbReference>
<organism evidence="4 5">
    <name type="scientific">Neobacillus cucumis</name>
    <dbReference type="NCBI Taxonomy" id="1740721"/>
    <lineage>
        <taxon>Bacteria</taxon>
        <taxon>Bacillati</taxon>
        <taxon>Bacillota</taxon>
        <taxon>Bacilli</taxon>
        <taxon>Bacillales</taxon>
        <taxon>Bacillaceae</taxon>
        <taxon>Neobacillus</taxon>
    </lineage>
</organism>
<keyword evidence="5" id="KW-1185">Reference proteome</keyword>
<dbReference type="PANTHER" id="PTHR30204:SF95">
    <property type="entry name" value="HTH-TYPE TRANSCRIPTIONAL REGULATOR CUER"/>
    <property type="match status" value="1"/>
</dbReference>
<evidence type="ECO:0000259" key="3">
    <source>
        <dbReference type="SMART" id="SM00422"/>
    </source>
</evidence>
<evidence type="ECO:0000313" key="5">
    <source>
        <dbReference type="Proteomes" id="UP000234950"/>
    </source>
</evidence>
<feature type="coiled-coil region" evidence="2">
    <location>
        <begin position="78"/>
        <end position="112"/>
    </location>
</feature>
<comment type="caution">
    <text evidence="4">The sequence shown here is derived from an EMBL/GenBank/DDBJ whole genome shotgun (WGS) entry which is preliminary data.</text>
</comment>
<keyword evidence="1" id="KW-0238">DNA-binding</keyword>
<gene>
    <name evidence="4" type="ORF">CVD27_19740</name>
</gene>
<dbReference type="EMBL" id="PGVE01000072">
    <property type="protein sequence ID" value="PLS02390.1"/>
    <property type="molecule type" value="Genomic_DNA"/>
</dbReference>
<dbReference type="AlphaFoldDB" id="A0A2N5HA83"/>
<dbReference type="InterPro" id="IPR009061">
    <property type="entry name" value="DNA-bd_dom_put_sf"/>
</dbReference>
<dbReference type="InterPro" id="IPR000551">
    <property type="entry name" value="MerR-type_HTH_dom"/>
</dbReference>
<dbReference type="Proteomes" id="UP000234950">
    <property type="component" value="Unassembled WGS sequence"/>
</dbReference>
<evidence type="ECO:0000256" key="1">
    <source>
        <dbReference type="ARBA" id="ARBA00023125"/>
    </source>
</evidence>
<accession>A0A2N5HA83</accession>
<dbReference type="GO" id="GO:0003700">
    <property type="term" value="F:DNA-binding transcription factor activity"/>
    <property type="evidence" value="ECO:0007669"/>
    <property type="project" value="InterPro"/>
</dbReference>
<dbReference type="SUPFAM" id="SSF46955">
    <property type="entry name" value="Putative DNA-binding domain"/>
    <property type="match status" value="1"/>
</dbReference>
<keyword evidence="2" id="KW-0175">Coiled coil</keyword>
<dbReference type="PANTHER" id="PTHR30204">
    <property type="entry name" value="REDOX-CYCLING DRUG-SENSING TRANSCRIPTIONAL ACTIVATOR SOXR"/>
    <property type="match status" value="1"/>
</dbReference>
<evidence type="ECO:0000313" key="4">
    <source>
        <dbReference type="EMBL" id="PLS02390.1"/>
    </source>
</evidence>
<dbReference type="Gene3D" id="1.10.1660.10">
    <property type="match status" value="1"/>
</dbReference>
<feature type="domain" description="HTH merR-type" evidence="3">
    <location>
        <begin position="2"/>
        <end position="70"/>
    </location>
</feature>
<dbReference type="InterPro" id="IPR047057">
    <property type="entry name" value="MerR_fam"/>
</dbReference>
<sequence>MLRIGEIASLMNISKRTIDYYTQKGLLNPVRTDSNYRMYGEDTIQILRLIEHYKTLNMPLEEIKSSIKMLKSENTIDKEKVEKHCEQIAVLMEHLKEEIKAMEPVLQKLNKDEKEILVNKLSLQGMTLAQTLLLLFG</sequence>
<protein>
    <submittedName>
        <fullName evidence="4">MerR family transcriptional regulator</fullName>
    </submittedName>
</protein>
<dbReference type="PRINTS" id="PR00040">
    <property type="entry name" value="HTHMERR"/>
</dbReference>